<reference evidence="2" key="1">
    <citation type="submission" date="2021-08" db="EMBL/GenBank/DDBJ databases">
        <title>Complete genome sequence of Chryseobacterium sp strain PS-8.</title>
        <authorList>
            <person name="Das S.K."/>
        </authorList>
    </citation>
    <scope>NUCLEOTIDE SEQUENCE</scope>
    <source>
        <strain evidence="2">PS-8</strain>
    </source>
</reference>
<dbReference type="RefSeq" id="WP_235130400.1">
    <property type="nucleotide sequence ID" value="NZ_JACSGT010000001.1"/>
</dbReference>
<feature type="transmembrane region" description="Helical" evidence="1">
    <location>
        <begin position="65"/>
        <end position="85"/>
    </location>
</feature>
<accession>A0ABS9C2C0</accession>
<name>A0ABS9C2C0_9FLAO</name>
<feature type="transmembrane region" description="Helical" evidence="1">
    <location>
        <begin position="20"/>
        <end position="38"/>
    </location>
</feature>
<proteinExistence type="predicted"/>
<keyword evidence="1" id="KW-1133">Transmembrane helix</keyword>
<evidence type="ECO:0000313" key="2">
    <source>
        <dbReference type="EMBL" id="MCF2218688.1"/>
    </source>
</evidence>
<dbReference type="Proteomes" id="UP001430374">
    <property type="component" value="Unassembled WGS sequence"/>
</dbReference>
<evidence type="ECO:0000313" key="3">
    <source>
        <dbReference type="Proteomes" id="UP001430374"/>
    </source>
</evidence>
<evidence type="ECO:0000256" key="1">
    <source>
        <dbReference type="SAM" id="Phobius"/>
    </source>
</evidence>
<keyword evidence="1" id="KW-0812">Transmembrane</keyword>
<keyword evidence="1" id="KW-0472">Membrane</keyword>
<gene>
    <name evidence="2" type="ORF">H9Q08_05165</name>
</gene>
<protein>
    <submittedName>
        <fullName evidence="2">Uncharacterized protein</fullName>
    </submittedName>
</protein>
<dbReference type="EMBL" id="JACSGT010000001">
    <property type="protein sequence ID" value="MCF2218688.1"/>
    <property type="molecule type" value="Genomic_DNA"/>
</dbReference>
<keyword evidence="3" id="KW-1185">Reference proteome</keyword>
<organism evidence="2 3">
    <name type="scientific">Chryseobacterium indicum</name>
    <dbReference type="NCBI Taxonomy" id="2766954"/>
    <lineage>
        <taxon>Bacteria</taxon>
        <taxon>Pseudomonadati</taxon>
        <taxon>Bacteroidota</taxon>
        <taxon>Flavobacteriia</taxon>
        <taxon>Flavobacteriales</taxon>
        <taxon>Weeksellaceae</taxon>
        <taxon>Chryseobacterium group</taxon>
        <taxon>Chryseobacterium</taxon>
    </lineage>
</organism>
<comment type="caution">
    <text evidence="2">The sequence shown here is derived from an EMBL/GenBank/DDBJ whole genome shotgun (WGS) entry which is preliminary data.</text>
</comment>
<sequence>MSFVNYYNLIFYEDANILRNDILIATVALLTLLDYIIIHNKDQWKYLIKEFDKLSIKKYRKTKNIVYSIIIFIISNFIFSFYLLFAQAKKNQTGPYAPEFVSKERRQDSLQKAQQIEKLKKIYGEDKK</sequence>